<reference evidence="1 2" key="1">
    <citation type="journal article" date="2022" name="bioRxiv">
        <title>The genome of the oomycete Peronosclerospora sorghi, a cosmopolitan pathogen of maize and sorghum, is inflated with dispersed pseudogenes.</title>
        <authorList>
            <person name="Fletcher K."/>
            <person name="Martin F."/>
            <person name="Isakeit T."/>
            <person name="Cavanaugh K."/>
            <person name="Magill C."/>
            <person name="Michelmore R."/>
        </authorList>
    </citation>
    <scope>NUCLEOTIDE SEQUENCE [LARGE SCALE GENOMIC DNA]</scope>
    <source>
        <strain evidence="1">P6</strain>
    </source>
</reference>
<dbReference type="EMBL" id="CM047587">
    <property type="protein sequence ID" value="KAI9907561.1"/>
    <property type="molecule type" value="Genomic_DNA"/>
</dbReference>
<name>A0ACC0VP98_9STRA</name>
<organism evidence="1 2">
    <name type="scientific">Peronosclerospora sorghi</name>
    <dbReference type="NCBI Taxonomy" id="230839"/>
    <lineage>
        <taxon>Eukaryota</taxon>
        <taxon>Sar</taxon>
        <taxon>Stramenopiles</taxon>
        <taxon>Oomycota</taxon>
        <taxon>Peronosporomycetes</taxon>
        <taxon>Peronosporales</taxon>
        <taxon>Peronosporaceae</taxon>
        <taxon>Peronosclerospora</taxon>
    </lineage>
</organism>
<dbReference type="Proteomes" id="UP001163321">
    <property type="component" value="Chromosome 8"/>
</dbReference>
<comment type="caution">
    <text evidence="1">The sequence shown here is derived from an EMBL/GenBank/DDBJ whole genome shotgun (WGS) entry which is preliminary data.</text>
</comment>
<protein>
    <submittedName>
        <fullName evidence="1">Uncharacterized protein</fullName>
    </submittedName>
</protein>
<keyword evidence="2" id="KW-1185">Reference proteome</keyword>
<gene>
    <name evidence="1" type="ORF">PsorP6_004055</name>
</gene>
<evidence type="ECO:0000313" key="1">
    <source>
        <dbReference type="EMBL" id="KAI9907561.1"/>
    </source>
</evidence>
<accession>A0ACC0VP98</accession>
<sequence>MTFQTPMLALGLPHTRSHRRDIASVRMKEAVLIRQRRVLVSAVLTALCLSVVITWRLFMHLPSSPQRSLHRTLPPNMVQKKQRLKKVTPMVNGQQRKGEEQLDLRSFHDEQQIVIVLTHFRDSDSCAHTLVNARGMALLASRVHFRIFEELYLTQEKTCIQRFCDLKPNDCTELLRSGQLRTQRRDASGAVGETVARFVAEGLVEKKFTNDFYLSIDPAVVVFTQMWDLELLKQWYSIDNNMAILSISPKSVELRETTDSTILVQCSARIHSKDKDAVVEFNPPEPIPREGAAALLSPVLHTQYSEVFHFGPTRALFDVRSDPHTPLISVGYEYARATRFWTRGYDFYAPNKDVLFGRYGWKEPPLPMSSGTIDDDTDKRRQRRMEQANRRIRRLLGLTVSVQDEPLEQSEAYEPGRQRSLILWQQFSAIDPSAAYNESTTNQFSLCDAIANGKVHYVPY</sequence>
<evidence type="ECO:0000313" key="2">
    <source>
        <dbReference type="Proteomes" id="UP001163321"/>
    </source>
</evidence>
<proteinExistence type="predicted"/>